<sequence length="130" mass="13997">MAEDAENKTGKAAKKMAVVITRPPYQSLAGKEALDLALVAATFEQSVSLFFMGDGIWQLVKGQQPEAINQKNNSASFGALELYGIEQVYTDASAMKSNNLTVQDFVLATKVTALNELGSLIASHDIIINF</sequence>
<comment type="caution">
    <text evidence="2">The sequence shown here is derived from an EMBL/GenBank/DDBJ whole genome shotgun (WGS) entry which is preliminary data.</text>
</comment>
<dbReference type="Pfam" id="PF02635">
    <property type="entry name" value="DsrE"/>
    <property type="match status" value="1"/>
</dbReference>
<dbReference type="InterPro" id="IPR027396">
    <property type="entry name" value="DsrEFH-like"/>
</dbReference>
<evidence type="ECO:0000313" key="3">
    <source>
        <dbReference type="Proteomes" id="UP000257039"/>
    </source>
</evidence>
<dbReference type="Gene3D" id="3.40.1260.10">
    <property type="entry name" value="DsrEFH-like"/>
    <property type="match status" value="1"/>
</dbReference>
<dbReference type="PANTHER" id="PTHR38780:SF1">
    <property type="entry name" value="PROTEIN TUSC"/>
    <property type="match status" value="1"/>
</dbReference>
<evidence type="ECO:0000256" key="1">
    <source>
        <dbReference type="ARBA" id="ARBA00005996"/>
    </source>
</evidence>
<dbReference type="InterPro" id="IPR017462">
    <property type="entry name" value="Sulphur_relay_TusC/DsrF"/>
</dbReference>
<dbReference type="NCBIfam" id="NF001238">
    <property type="entry name" value="PRK00211.1"/>
    <property type="match status" value="1"/>
</dbReference>
<gene>
    <name evidence="2" type="primary">tusC</name>
    <name evidence="2" type="ORF">B9G39_12545</name>
</gene>
<dbReference type="EMBL" id="NDXW01000001">
    <property type="protein sequence ID" value="RDH44210.1"/>
    <property type="molecule type" value="Genomic_DNA"/>
</dbReference>
<name>A0A4P9VQ69_9GAMM</name>
<keyword evidence="3" id="KW-1185">Reference proteome</keyword>
<accession>A0A4P9VQ69</accession>
<dbReference type="NCBIfam" id="TIGR03010">
    <property type="entry name" value="sulf_tusC_dsrF"/>
    <property type="match status" value="1"/>
</dbReference>
<dbReference type="GO" id="GO:0016740">
    <property type="term" value="F:transferase activity"/>
    <property type="evidence" value="ECO:0007669"/>
    <property type="project" value="UniProtKB-KW"/>
</dbReference>
<dbReference type="Proteomes" id="UP000257039">
    <property type="component" value="Unassembled WGS sequence"/>
</dbReference>
<dbReference type="AlphaFoldDB" id="A0A4P9VQ69"/>
<dbReference type="InterPro" id="IPR003787">
    <property type="entry name" value="Sulphur_relay_DsrE/F-like"/>
</dbReference>
<reference evidence="2 3" key="1">
    <citation type="submission" date="2017-04" db="EMBL/GenBank/DDBJ databases">
        <title>Draft genome sequence of Zooshikella ganghwensis VG4 isolated from Red Sea sediments.</title>
        <authorList>
            <person name="Rehman Z."/>
            <person name="Alam I."/>
            <person name="Kamau A."/>
            <person name="Bajic V."/>
            <person name="Leiknes T."/>
        </authorList>
    </citation>
    <scope>NUCLEOTIDE SEQUENCE [LARGE SCALE GENOMIC DNA]</scope>
    <source>
        <strain evidence="2 3">VG4</strain>
    </source>
</reference>
<dbReference type="SUPFAM" id="SSF75169">
    <property type="entry name" value="DsrEFH-like"/>
    <property type="match status" value="1"/>
</dbReference>
<keyword evidence="2" id="KW-0808">Transferase</keyword>
<proteinExistence type="inferred from homology"/>
<dbReference type="PANTHER" id="PTHR38780">
    <property type="entry name" value="PROTEIN TUSC"/>
    <property type="match status" value="1"/>
</dbReference>
<dbReference type="RefSeq" id="WP_051310780.1">
    <property type="nucleotide sequence ID" value="NZ_NDXW01000001.1"/>
</dbReference>
<evidence type="ECO:0000313" key="2">
    <source>
        <dbReference type="EMBL" id="RDH44210.1"/>
    </source>
</evidence>
<comment type="similarity">
    <text evidence="1">Belongs to the DsrF/TusC family.</text>
</comment>
<protein>
    <submittedName>
        <fullName evidence="2">Sulfurtransferase complex subunit TusC</fullName>
    </submittedName>
</protein>
<organism evidence="2 3">
    <name type="scientific">Zooshikella ganghwensis</name>
    <dbReference type="NCBI Taxonomy" id="202772"/>
    <lineage>
        <taxon>Bacteria</taxon>
        <taxon>Pseudomonadati</taxon>
        <taxon>Pseudomonadota</taxon>
        <taxon>Gammaproteobacteria</taxon>
        <taxon>Oceanospirillales</taxon>
        <taxon>Zooshikellaceae</taxon>
        <taxon>Zooshikella</taxon>
    </lineage>
</organism>